<dbReference type="Pfam" id="PF07934">
    <property type="entry name" value="OGG_N"/>
    <property type="match status" value="1"/>
</dbReference>
<dbReference type="Proteomes" id="UP000823611">
    <property type="component" value="Unassembled WGS sequence"/>
</dbReference>
<keyword evidence="7" id="KW-0511">Multifunctional enzyme</keyword>
<dbReference type="InterPro" id="IPR023170">
    <property type="entry name" value="HhH_base_excis_C"/>
</dbReference>
<evidence type="ECO:0000256" key="1">
    <source>
        <dbReference type="ARBA" id="ARBA00010679"/>
    </source>
</evidence>
<keyword evidence="6" id="KW-0456">Lyase</keyword>
<keyword evidence="3" id="KW-0227">DNA damage</keyword>
<dbReference type="GO" id="GO:0006289">
    <property type="term" value="P:nucleotide-excision repair"/>
    <property type="evidence" value="ECO:0007669"/>
    <property type="project" value="InterPro"/>
</dbReference>
<keyword evidence="5" id="KW-0234">DNA repair</keyword>
<evidence type="ECO:0000259" key="10">
    <source>
        <dbReference type="SMART" id="SM00478"/>
    </source>
</evidence>
<feature type="domain" description="HhH-GPD" evidence="10">
    <location>
        <begin position="122"/>
        <end position="286"/>
    </location>
</feature>
<evidence type="ECO:0000313" key="12">
    <source>
        <dbReference type="Proteomes" id="UP000823611"/>
    </source>
</evidence>
<gene>
    <name evidence="11" type="ORF">IAC55_08255</name>
</gene>
<dbReference type="GO" id="GO:0140078">
    <property type="term" value="F:class I DNA-(apurinic or apyrimidinic site) endonuclease activity"/>
    <property type="evidence" value="ECO:0007669"/>
    <property type="project" value="UniProtKB-EC"/>
</dbReference>
<dbReference type="SUPFAM" id="SSF55945">
    <property type="entry name" value="TATA-box binding protein-like"/>
    <property type="match status" value="1"/>
</dbReference>
<dbReference type="PANTHER" id="PTHR10242">
    <property type="entry name" value="8-OXOGUANINE DNA GLYCOSYLASE"/>
    <property type="match status" value="1"/>
</dbReference>
<dbReference type="PANTHER" id="PTHR10242:SF2">
    <property type="entry name" value="N-GLYCOSYLASE_DNA LYASE"/>
    <property type="match status" value="1"/>
</dbReference>
<dbReference type="GO" id="GO:0006284">
    <property type="term" value="P:base-excision repair"/>
    <property type="evidence" value="ECO:0007669"/>
    <property type="project" value="InterPro"/>
</dbReference>
<dbReference type="Gene3D" id="3.30.310.260">
    <property type="match status" value="1"/>
</dbReference>
<evidence type="ECO:0000256" key="6">
    <source>
        <dbReference type="ARBA" id="ARBA00023239"/>
    </source>
</evidence>
<evidence type="ECO:0000313" key="11">
    <source>
        <dbReference type="EMBL" id="MBO8435294.1"/>
    </source>
</evidence>
<name>A0A9D9DWN2_9FIRM</name>
<dbReference type="Pfam" id="PF00730">
    <property type="entry name" value="HhH-GPD"/>
    <property type="match status" value="1"/>
</dbReference>
<dbReference type="InterPro" id="IPR052054">
    <property type="entry name" value="Oxidative_DNA_repair_enzyme"/>
</dbReference>
<dbReference type="EMBL" id="JADIMX010000160">
    <property type="protein sequence ID" value="MBO8435294.1"/>
    <property type="molecule type" value="Genomic_DNA"/>
</dbReference>
<evidence type="ECO:0000256" key="2">
    <source>
        <dbReference type="ARBA" id="ARBA00012720"/>
    </source>
</evidence>
<organism evidence="11 12">
    <name type="scientific">Candidatus Fimicola merdigallinarum</name>
    <dbReference type="NCBI Taxonomy" id="2840819"/>
    <lineage>
        <taxon>Bacteria</taxon>
        <taxon>Bacillati</taxon>
        <taxon>Bacillota</taxon>
        <taxon>Clostridia</taxon>
        <taxon>Lachnospirales</taxon>
        <taxon>Lachnospiraceae</taxon>
        <taxon>Lachnospiraceae incertae sedis</taxon>
        <taxon>Candidatus Fimicola</taxon>
    </lineage>
</organism>
<evidence type="ECO:0000256" key="7">
    <source>
        <dbReference type="ARBA" id="ARBA00023268"/>
    </source>
</evidence>
<dbReference type="Gene3D" id="1.10.1670.10">
    <property type="entry name" value="Helix-hairpin-Helix base-excision DNA repair enzymes (C-terminal)"/>
    <property type="match status" value="1"/>
</dbReference>
<keyword evidence="4" id="KW-0378">Hydrolase</keyword>
<proteinExistence type="inferred from homology"/>
<dbReference type="AlphaFoldDB" id="A0A9D9DWN2"/>
<dbReference type="InterPro" id="IPR012904">
    <property type="entry name" value="OGG_N"/>
</dbReference>
<comment type="catalytic activity">
    <reaction evidence="9">
        <text>2'-deoxyribonucleotide-(2'-deoxyribose 5'-phosphate)-2'-deoxyribonucleotide-DNA = a 3'-end 2'-deoxyribonucleotide-(2,3-dehydro-2,3-deoxyribose 5'-phosphate)-DNA + a 5'-end 5'-phospho-2'-deoxyribonucleoside-DNA + H(+)</text>
        <dbReference type="Rhea" id="RHEA:66592"/>
        <dbReference type="Rhea" id="RHEA-COMP:13180"/>
        <dbReference type="Rhea" id="RHEA-COMP:16897"/>
        <dbReference type="Rhea" id="RHEA-COMP:17067"/>
        <dbReference type="ChEBI" id="CHEBI:15378"/>
        <dbReference type="ChEBI" id="CHEBI:136412"/>
        <dbReference type="ChEBI" id="CHEBI:157695"/>
        <dbReference type="ChEBI" id="CHEBI:167181"/>
        <dbReference type="EC" id="4.2.99.18"/>
    </reaction>
</comment>
<keyword evidence="8" id="KW-0326">Glycosidase</keyword>
<evidence type="ECO:0000256" key="9">
    <source>
        <dbReference type="ARBA" id="ARBA00044632"/>
    </source>
</evidence>
<accession>A0A9D9DWN2</accession>
<dbReference type="EC" id="4.2.99.18" evidence="2"/>
<protein>
    <recommendedName>
        <fullName evidence="2">DNA-(apurinic or apyrimidinic site) lyase</fullName>
        <ecNumber evidence="2">4.2.99.18</ecNumber>
    </recommendedName>
</protein>
<dbReference type="CDD" id="cd00056">
    <property type="entry name" value="ENDO3c"/>
    <property type="match status" value="1"/>
</dbReference>
<dbReference type="SUPFAM" id="SSF48150">
    <property type="entry name" value="DNA-glycosylase"/>
    <property type="match status" value="1"/>
</dbReference>
<dbReference type="InterPro" id="IPR011257">
    <property type="entry name" value="DNA_glycosylase"/>
</dbReference>
<reference evidence="11" key="2">
    <citation type="journal article" date="2021" name="PeerJ">
        <title>Extensive microbial diversity within the chicken gut microbiome revealed by metagenomics and culture.</title>
        <authorList>
            <person name="Gilroy R."/>
            <person name="Ravi A."/>
            <person name="Getino M."/>
            <person name="Pursley I."/>
            <person name="Horton D.L."/>
            <person name="Alikhan N.F."/>
            <person name="Baker D."/>
            <person name="Gharbi K."/>
            <person name="Hall N."/>
            <person name="Watson M."/>
            <person name="Adriaenssens E.M."/>
            <person name="Foster-Nyarko E."/>
            <person name="Jarju S."/>
            <person name="Secka A."/>
            <person name="Antonio M."/>
            <person name="Oren A."/>
            <person name="Chaudhuri R.R."/>
            <person name="La Ragione R."/>
            <person name="Hildebrand F."/>
            <person name="Pallen M.J."/>
        </authorList>
    </citation>
    <scope>NUCLEOTIDE SEQUENCE</scope>
    <source>
        <strain evidence="11">F6-4510</strain>
    </source>
</reference>
<dbReference type="GO" id="GO:0008534">
    <property type="term" value="F:oxidized purine nucleobase lesion DNA N-glycosylase activity"/>
    <property type="evidence" value="ECO:0007669"/>
    <property type="project" value="InterPro"/>
</dbReference>
<dbReference type="InterPro" id="IPR003265">
    <property type="entry name" value="HhH-GPD_domain"/>
</dbReference>
<comment type="caution">
    <text evidence="11">The sequence shown here is derived from an EMBL/GenBank/DDBJ whole genome shotgun (WGS) entry which is preliminary data.</text>
</comment>
<dbReference type="Gene3D" id="1.10.340.30">
    <property type="entry name" value="Hypothetical protein, domain 2"/>
    <property type="match status" value="1"/>
</dbReference>
<evidence type="ECO:0000256" key="4">
    <source>
        <dbReference type="ARBA" id="ARBA00022801"/>
    </source>
</evidence>
<dbReference type="SMART" id="SM00478">
    <property type="entry name" value="ENDO3c"/>
    <property type="match status" value="1"/>
</dbReference>
<sequence>MYNFENKKIVLPKSNSFKISETLECGQCFRFEKLGEEKYTVVAFGKLLLLEENSDGSVTIYGADENDYKNIWENYFDFVTDYDSMKEYLAEKDDILKNAIDYAPGIRILNQEFFECLISFIISQNNRIPMIKKVIKNISEKYGKFICEYEGEKYYAFPTPDELSVADEEGLMSCKTGFRAKYIIDAVSKVRSGEIDFDKLKDLSYDDVKKTLMTIKGVGPKVADCVTLFSCGKRSAFPVDVWVKRIMYHFYFNGEDVGVNEIHRIADEKFGEYAGFAQQYLFNYARQFQIGK</sequence>
<reference evidence="11" key="1">
    <citation type="submission" date="2020-10" db="EMBL/GenBank/DDBJ databases">
        <authorList>
            <person name="Gilroy R."/>
        </authorList>
    </citation>
    <scope>NUCLEOTIDE SEQUENCE</scope>
    <source>
        <strain evidence="11">F6-4510</strain>
    </source>
</reference>
<comment type="similarity">
    <text evidence="1">Belongs to the type-1 OGG1 family.</text>
</comment>
<evidence type="ECO:0000256" key="8">
    <source>
        <dbReference type="ARBA" id="ARBA00023295"/>
    </source>
</evidence>
<dbReference type="GO" id="GO:0003684">
    <property type="term" value="F:damaged DNA binding"/>
    <property type="evidence" value="ECO:0007669"/>
    <property type="project" value="InterPro"/>
</dbReference>
<evidence type="ECO:0000256" key="5">
    <source>
        <dbReference type="ARBA" id="ARBA00023204"/>
    </source>
</evidence>
<evidence type="ECO:0000256" key="3">
    <source>
        <dbReference type="ARBA" id="ARBA00022763"/>
    </source>
</evidence>